<dbReference type="Gene3D" id="2.60.40.3100">
    <property type="entry name" value="Arylsulphate sulphotransferase monomer, N-terminal domain"/>
    <property type="match status" value="1"/>
</dbReference>
<name>A0A839A5L6_9LACT</name>
<dbReference type="EMBL" id="JACAOA010000012">
    <property type="protein sequence ID" value="MBA5729292.1"/>
    <property type="molecule type" value="Genomic_DNA"/>
</dbReference>
<proteinExistence type="predicted"/>
<dbReference type="InterPro" id="IPR038477">
    <property type="entry name" value="ASST_N_sf"/>
</dbReference>
<keyword evidence="1" id="KW-0808">Transferase</keyword>
<dbReference type="Pfam" id="PF05935">
    <property type="entry name" value="Arylsulfotrans"/>
    <property type="match status" value="1"/>
</dbReference>
<organism evidence="1 2">
    <name type="scientific">Ruoffia halotolerans</name>
    <dbReference type="NCBI Taxonomy" id="2748684"/>
    <lineage>
        <taxon>Bacteria</taxon>
        <taxon>Bacillati</taxon>
        <taxon>Bacillota</taxon>
        <taxon>Bacilli</taxon>
        <taxon>Lactobacillales</taxon>
        <taxon>Aerococcaceae</taxon>
        <taxon>Ruoffia</taxon>
    </lineage>
</organism>
<dbReference type="InterPro" id="IPR053143">
    <property type="entry name" value="Arylsulfate_ST"/>
</dbReference>
<dbReference type="InterPro" id="IPR010262">
    <property type="entry name" value="Arylsulfotransferase_bact"/>
</dbReference>
<reference evidence="1 2" key="1">
    <citation type="submission" date="2020-06" db="EMBL/GenBank/DDBJ databases">
        <title>Reclassification of Facklamia ignava, Facklamia soureckii and Facklami tabacinasalis as Falseniella iganva gen. nov., comb. nov., Hutsoniella ignava gen. nov., comb. nov., and Ruoffia tabacinasalis gen. nov., comb. nov and description of Ruoffia haltotolerans sp. nov., isolated from hypersaline Inland Sea of Qatar.</title>
        <authorList>
            <person name="Fotedar R."/>
            <person name="Sankaranarayanan K."/>
            <person name="Lawson P."/>
            <person name="Caldwell M."/>
            <person name="Zeyara A."/>
            <person name="Al Malki A."/>
            <person name="Ali M."/>
        </authorList>
    </citation>
    <scope>NUCLEOTIDE SEQUENCE [LARGE SCALE GENOMIC DNA]</scope>
    <source>
        <strain evidence="1 2">INB8</strain>
    </source>
</reference>
<gene>
    <name evidence="1" type="ORF">HW423_05790</name>
</gene>
<dbReference type="GO" id="GO:0004062">
    <property type="term" value="F:aryl sulfotransferase activity"/>
    <property type="evidence" value="ECO:0007669"/>
    <property type="project" value="InterPro"/>
</dbReference>
<protein>
    <submittedName>
        <fullName evidence="1">Aryl-sulfate sulfotransferase</fullName>
    </submittedName>
</protein>
<keyword evidence="2" id="KW-1185">Reference proteome</keyword>
<evidence type="ECO:0000313" key="2">
    <source>
        <dbReference type="Proteomes" id="UP000571018"/>
    </source>
</evidence>
<evidence type="ECO:0000313" key="1">
    <source>
        <dbReference type="EMBL" id="MBA5729292.1"/>
    </source>
</evidence>
<dbReference type="AlphaFoldDB" id="A0A839A5L6"/>
<dbReference type="PANTHER" id="PTHR35340">
    <property type="entry name" value="PQQ ENZYME REPEAT PROTEIN-RELATED"/>
    <property type="match status" value="1"/>
</dbReference>
<dbReference type="PANTHER" id="PTHR35340:SF5">
    <property type="entry name" value="ASST-DOMAIN-CONTAINING PROTEIN"/>
    <property type="match status" value="1"/>
</dbReference>
<dbReference type="RefSeq" id="WP_218930995.1">
    <property type="nucleotide sequence ID" value="NZ_JACAOA010000012.1"/>
</dbReference>
<sequence length="565" mass="64838">MRFKTLSCDSLTRILILFSFFLFVLTPVTIFSESDDGFEDIDIRLYQGSTSTVYDFVLPESEFIARNFNHTHPEIQDQYASAVQKLATIHNYSFEDPLLILNPYGTVTNGLYINFGYDNEDIGVNYTITTEGNKKDHIFQRSLKNASEDSDSFESQIIGLVPGVDNHIELELVDNSNEVIDTLSFNIQMPKTSSFYPSYLSTQDGDSTRQLSDGLFYLVGTSQFNGFTYFFDNEGVLRAEIDTNSYRFDNLLFHEDYIIMANTSTQLIAMNSLGQITQYYDMPGYNMHHDFIIGQEDEVLILASLNDRKSIRREDIILSLDLNSGQIKELLDLKDVFGDYMQVTTPSYNQDGDATDLDWIHINSIEKVDEDAVLLSSRETSTIIKVSNLYDEPKVDYLIGPEPVWMGTDYSNLLLTQKGTFPLHGGQHSLNLSRTSIQSDGEYYVTFFNNNYWRYLTRPDYMGHIEEHNSRNFEPNPDELSYMYKYLIDESEGTFELVQSFPVPYSSIVSNVDPLSNGNYAINSGKANVFSEYDSKGNLIRSYHYVSGNFAYRAFKDNFTDFWFQ</sequence>
<dbReference type="Proteomes" id="UP000571018">
    <property type="component" value="Unassembled WGS sequence"/>
</dbReference>
<accession>A0A839A5L6</accession>
<comment type="caution">
    <text evidence="1">The sequence shown here is derived from an EMBL/GenBank/DDBJ whole genome shotgun (WGS) entry which is preliminary data.</text>
</comment>